<keyword evidence="12" id="KW-1185">Reference proteome</keyword>
<feature type="transmembrane region" description="Helical" evidence="9">
    <location>
        <begin position="410"/>
        <end position="433"/>
    </location>
</feature>
<evidence type="ECO:0000256" key="8">
    <source>
        <dbReference type="ARBA" id="ARBA00023136"/>
    </source>
</evidence>
<dbReference type="SUPFAM" id="SSF82866">
    <property type="entry name" value="Multidrug efflux transporter AcrB transmembrane domain"/>
    <property type="match status" value="1"/>
</dbReference>
<feature type="transmembrane region" description="Helical" evidence="9">
    <location>
        <begin position="454"/>
        <end position="477"/>
    </location>
</feature>
<feature type="transmembrane region" description="Helical" evidence="9">
    <location>
        <begin position="380"/>
        <end position="404"/>
    </location>
</feature>
<dbReference type="NCBIfam" id="NF006216">
    <property type="entry name" value="PRK08343.1-2"/>
    <property type="match status" value="1"/>
</dbReference>
<dbReference type="EMBL" id="CP080572">
    <property type="protein sequence ID" value="USH00253.1"/>
    <property type="molecule type" value="Genomic_DNA"/>
</dbReference>
<comment type="subcellular location">
    <subcellularLocation>
        <location evidence="1 9">Cell membrane</location>
        <topology evidence="1 9">Multi-pass membrane protein</topology>
    </subcellularLocation>
</comment>
<evidence type="ECO:0000256" key="9">
    <source>
        <dbReference type="HAMAP-Rule" id="MF_01463"/>
    </source>
</evidence>
<keyword evidence="7 9" id="KW-0811">Translocation</keyword>
<feature type="domain" description="Protein export membrane protein SecD/SecF C-terminal" evidence="10">
    <location>
        <begin position="338"/>
        <end position="496"/>
    </location>
</feature>
<dbReference type="InterPro" id="IPR024912">
    <property type="entry name" value="SecD_arc"/>
</dbReference>
<dbReference type="Gene3D" id="3.30.70.3400">
    <property type="match status" value="1"/>
</dbReference>
<protein>
    <recommendedName>
        <fullName evidence="9">Protein-export membrane protein SecD</fullName>
    </recommendedName>
</protein>
<name>A0A9E7SDQ2_9EURY</name>
<dbReference type="Pfam" id="PF02355">
    <property type="entry name" value="SecD_SecF_C"/>
    <property type="match status" value="1"/>
</dbReference>
<keyword evidence="8 9" id="KW-0472">Membrane</keyword>
<keyword evidence="6 9" id="KW-1133">Transmembrane helix</keyword>
<evidence type="ECO:0000256" key="2">
    <source>
        <dbReference type="ARBA" id="ARBA00022448"/>
    </source>
</evidence>
<dbReference type="Gene3D" id="1.20.1640.10">
    <property type="entry name" value="Multidrug efflux transporter AcrB transmembrane domain"/>
    <property type="match status" value="1"/>
</dbReference>
<comment type="subunit">
    <text evidence="9">Part of the protein translocation apparatus. Forms a complex with SecF.</text>
</comment>
<dbReference type="PANTHER" id="PTHR30081:SF1">
    <property type="entry name" value="PROTEIN TRANSLOCASE SUBUNIT SECD"/>
    <property type="match status" value="1"/>
</dbReference>
<reference evidence="11 12" key="1">
    <citation type="submission" date="2021-08" db="EMBL/GenBank/DDBJ databases">
        <title>Thermococcus onnuriiensis IOH2.</title>
        <authorList>
            <person name="Park Y.-J."/>
        </authorList>
    </citation>
    <scope>NUCLEOTIDE SEQUENCE [LARGE SCALE GENOMIC DNA]</scope>
    <source>
        <strain evidence="11 12">IOH2</strain>
    </source>
</reference>
<dbReference type="GO" id="GO:0065002">
    <property type="term" value="P:intracellular protein transmembrane transport"/>
    <property type="evidence" value="ECO:0007669"/>
    <property type="project" value="UniProtKB-UniRule"/>
</dbReference>
<sequence length="514" mass="56532">MNWKKVLLKTKVIFLILTVVVSLTLIRGFTIGDTVVGGLSYGTDISGGVEITVVLEENNTVLLEEVKNSLEERLNILGVKDIKLEPWGNNTIKISVARVSDKEVDNIINTITRQGVFYAEFNGVIFATGEDIKRVDQVGYDASKSAWIVPFSISKEAAEKFAQLALGKVGYPVDIFLDPPVNSVLIVSQDVYAVMVMINEFQFVPDAKSLPQRLKEAFNIDVIAYGNQTAEEIAKLAEGKEKVILIGINGNLESQLRNFGIKVEKREPRAGEAIDEFIRRIIGLYGPYKLQEGLTTGEPRTELAISIGGTRQDVFAIEQAKIVRTVLESGSLPVKVSLEGVNYISPTLGEQFKKQVVQAGMMALIMVGVIVYFHYRRAKIAIPVVLTSLSEVLAILGFAALIRWDLDLPSIAGIIALIGTSVDQQIVITDELLGGVKREKITKRSGILKRMGRAFFVIWASATTTIIAMLFLFWYFIGGLRGFAFSTIVGTITGILITRPAYAEIAKILLAEER</sequence>
<organism evidence="11 12">
    <name type="scientific">Thermococcus argininiproducens</name>
    <dbReference type="NCBI Taxonomy" id="2866384"/>
    <lineage>
        <taxon>Archaea</taxon>
        <taxon>Methanobacteriati</taxon>
        <taxon>Methanobacteriota</taxon>
        <taxon>Thermococci</taxon>
        <taxon>Thermococcales</taxon>
        <taxon>Thermococcaceae</taxon>
        <taxon>Thermococcus</taxon>
    </lineage>
</organism>
<evidence type="ECO:0000256" key="7">
    <source>
        <dbReference type="ARBA" id="ARBA00023010"/>
    </source>
</evidence>
<evidence type="ECO:0000256" key="6">
    <source>
        <dbReference type="ARBA" id="ARBA00022989"/>
    </source>
</evidence>
<dbReference type="GO" id="GO:0006605">
    <property type="term" value="P:protein targeting"/>
    <property type="evidence" value="ECO:0007669"/>
    <property type="project" value="UniProtKB-UniRule"/>
</dbReference>
<dbReference type="KEGG" id="thei:K1720_01890"/>
<keyword evidence="3 9" id="KW-1003">Cell membrane</keyword>
<feature type="transmembrane region" description="Helical" evidence="9">
    <location>
        <begin position="483"/>
        <end position="502"/>
    </location>
</feature>
<evidence type="ECO:0000256" key="4">
    <source>
        <dbReference type="ARBA" id="ARBA00022692"/>
    </source>
</evidence>
<dbReference type="PANTHER" id="PTHR30081">
    <property type="entry name" value="PROTEIN-EXPORT MEMBRANE PROTEIN SEC"/>
    <property type="match status" value="1"/>
</dbReference>
<feature type="transmembrane region" description="Helical" evidence="9">
    <location>
        <begin position="356"/>
        <end position="373"/>
    </location>
</feature>
<evidence type="ECO:0000256" key="3">
    <source>
        <dbReference type="ARBA" id="ARBA00022475"/>
    </source>
</evidence>
<evidence type="ECO:0000313" key="11">
    <source>
        <dbReference type="EMBL" id="USH00253.1"/>
    </source>
</evidence>
<dbReference type="HAMAP" id="MF_01463_A">
    <property type="entry name" value="SecD_A"/>
    <property type="match status" value="1"/>
</dbReference>
<comment type="caution">
    <text evidence="9">Lacks conserved residue(s) required for the propagation of feature annotation.</text>
</comment>
<comment type="similarity">
    <text evidence="9">Belongs to the SecD/SecF family. SecD subfamily.</text>
</comment>
<dbReference type="Proteomes" id="UP001056425">
    <property type="component" value="Chromosome"/>
</dbReference>
<comment type="function">
    <text evidence="9">Involved in protein export.</text>
</comment>
<keyword evidence="5 9" id="KW-0653">Protein transport</keyword>
<dbReference type="AlphaFoldDB" id="A0A9E7SDQ2"/>
<dbReference type="InterPro" id="IPR048634">
    <property type="entry name" value="SecD_SecF_C"/>
</dbReference>
<evidence type="ECO:0000313" key="12">
    <source>
        <dbReference type="Proteomes" id="UP001056425"/>
    </source>
</evidence>
<keyword evidence="2 9" id="KW-0813">Transport</keyword>
<keyword evidence="4 9" id="KW-0812">Transmembrane</keyword>
<dbReference type="InterPro" id="IPR022813">
    <property type="entry name" value="SecD/SecF_arch_bac"/>
</dbReference>
<evidence type="ECO:0000259" key="10">
    <source>
        <dbReference type="Pfam" id="PF02355"/>
    </source>
</evidence>
<dbReference type="GeneID" id="72777055"/>
<proteinExistence type="inferred from homology"/>
<evidence type="ECO:0000256" key="5">
    <source>
        <dbReference type="ARBA" id="ARBA00022927"/>
    </source>
</evidence>
<dbReference type="RefSeq" id="WP_251949542.1">
    <property type="nucleotide sequence ID" value="NZ_CP080572.1"/>
</dbReference>
<evidence type="ECO:0000256" key="1">
    <source>
        <dbReference type="ARBA" id="ARBA00004651"/>
    </source>
</evidence>
<accession>A0A9E7SDQ2</accession>
<gene>
    <name evidence="9" type="primary">secD</name>
    <name evidence="11" type="ORF">K1720_01890</name>
</gene>
<dbReference type="GO" id="GO:0005886">
    <property type="term" value="C:plasma membrane"/>
    <property type="evidence" value="ECO:0007669"/>
    <property type="project" value="UniProtKB-SubCell"/>
</dbReference>